<keyword evidence="2" id="KW-1185">Reference proteome</keyword>
<comment type="caution">
    <text evidence="1">The sequence shown here is derived from an EMBL/GenBank/DDBJ whole genome shotgun (WGS) entry which is preliminary data.</text>
</comment>
<accession>A0AAN9Y5E3</accession>
<reference evidence="1 2" key="1">
    <citation type="submission" date="2024-03" db="EMBL/GenBank/DDBJ databases">
        <title>Adaptation during the transition from Ophiocordyceps entomopathogen to insect associate is accompanied by gene loss and intensified selection.</title>
        <authorList>
            <person name="Ward C.M."/>
            <person name="Onetto C.A."/>
            <person name="Borneman A.R."/>
        </authorList>
    </citation>
    <scope>NUCLEOTIDE SEQUENCE [LARGE SCALE GENOMIC DNA]</scope>
    <source>
        <strain evidence="1">AWRI1</strain>
        <tissue evidence="1">Single Adult Female</tissue>
    </source>
</reference>
<proteinExistence type="predicted"/>
<protein>
    <submittedName>
        <fullName evidence="1">Uncharacterized protein</fullName>
    </submittedName>
</protein>
<name>A0AAN9Y5E3_9HEMI</name>
<dbReference type="EMBL" id="JBBCAQ010000018">
    <property type="protein sequence ID" value="KAK7595291.1"/>
    <property type="molecule type" value="Genomic_DNA"/>
</dbReference>
<evidence type="ECO:0000313" key="2">
    <source>
        <dbReference type="Proteomes" id="UP001367676"/>
    </source>
</evidence>
<gene>
    <name evidence="1" type="ORF">V9T40_013116</name>
</gene>
<dbReference type="AlphaFoldDB" id="A0AAN9Y5E3"/>
<organism evidence="1 2">
    <name type="scientific">Parthenolecanium corni</name>
    <dbReference type="NCBI Taxonomy" id="536013"/>
    <lineage>
        <taxon>Eukaryota</taxon>
        <taxon>Metazoa</taxon>
        <taxon>Ecdysozoa</taxon>
        <taxon>Arthropoda</taxon>
        <taxon>Hexapoda</taxon>
        <taxon>Insecta</taxon>
        <taxon>Pterygota</taxon>
        <taxon>Neoptera</taxon>
        <taxon>Paraneoptera</taxon>
        <taxon>Hemiptera</taxon>
        <taxon>Sternorrhyncha</taxon>
        <taxon>Coccoidea</taxon>
        <taxon>Coccidae</taxon>
        <taxon>Parthenolecanium</taxon>
    </lineage>
</organism>
<evidence type="ECO:0000313" key="1">
    <source>
        <dbReference type="EMBL" id="KAK7595291.1"/>
    </source>
</evidence>
<sequence>MQTMQTDFYVAQFPTPEEVMSRSVRLSLVDNDVDRSDRTWRRLELSSDILILPNTMSVVSFNRAFMFLEMASYVGCRSFDLLDASRRRKFAIVNVSVTRLAERRGVPSVGSGHSPKSQPSSAQLLGNFQRKSRKLRKIIENGCASSSSSAVRLVNSKKVNAKPSTEPDAGWYASCLHFADGPRRWHDGRCWSLKLAFGSAESVIAVAYLPSAHHSSRRFPFFVLVARVLCYLRLATCSSELRVQFSSVPSSQFRPVESLAVQWCECRVSRLVRKIVVQCSIHFPAYRVVLISRKFRDPASALVGLLEALARFAPTSSNEIHPSEFGASVVDRPPAKVIAEDELPLPEEASCRDICGISISNIACSRMLYAKSFSSSSAFNEPFGELHDGLGGRRCAE</sequence>
<dbReference type="Proteomes" id="UP001367676">
    <property type="component" value="Unassembled WGS sequence"/>
</dbReference>